<dbReference type="OrthoDB" id="117186at2"/>
<name>A0A223V9F9_9FLAO</name>
<keyword evidence="1" id="KW-0808">Transferase</keyword>
<dbReference type="RefSeq" id="WP_094998616.1">
    <property type="nucleotide sequence ID" value="NZ_BMJL01000005.1"/>
</dbReference>
<evidence type="ECO:0000313" key="1">
    <source>
        <dbReference type="EMBL" id="ASV32031.1"/>
    </source>
</evidence>
<protein>
    <submittedName>
        <fullName evidence="1">3-methyl-2-oxobutanoate hydroxymethyltransferase</fullName>
    </submittedName>
</protein>
<reference evidence="1 2" key="1">
    <citation type="submission" date="2017-08" db="EMBL/GenBank/DDBJ databases">
        <title>The complete genome sequence of Maribacter sp. B1, isolated from deep-sea sediment.</title>
        <authorList>
            <person name="Wu Y.-H."/>
            <person name="Cheng H."/>
            <person name="Xu X.-W."/>
        </authorList>
    </citation>
    <scope>NUCLEOTIDE SEQUENCE [LARGE SCALE GENOMIC DNA]</scope>
    <source>
        <strain evidence="1 2">B1</strain>
    </source>
</reference>
<dbReference type="Gene3D" id="3.10.450.50">
    <property type="match status" value="1"/>
</dbReference>
<dbReference type="GO" id="GO:0008168">
    <property type="term" value="F:methyltransferase activity"/>
    <property type="evidence" value="ECO:0007669"/>
    <property type="project" value="UniProtKB-KW"/>
</dbReference>
<sequence>MLKKLMLFVFPFISMVLPAQSNEETAVRKTVDDFFTAFHTQDSIGMANVLREDVVLQTIGTDKQGKTILKTENIKDMIRSIVSIPDTVSFQEKLLDYSIQVDGAMANAWTPYEFWYKNKFSHCGVNSFQLLKQEGTWKIIYLIDTRRKEGCQTDPISQPDQESTN</sequence>
<dbReference type="EMBL" id="CP022957">
    <property type="protein sequence ID" value="ASV32031.1"/>
    <property type="molecule type" value="Genomic_DNA"/>
</dbReference>
<dbReference type="InterPro" id="IPR032710">
    <property type="entry name" value="NTF2-like_dom_sf"/>
</dbReference>
<accession>A0A223V9F9</accession>
<dbReference type="GO" id="GO:0032259">
    <property type="term" value="P:methylation"/>
    <property type="evidence" value="ECO:0007669"/>
    <property type="project" value="UniProtKB-KW"/>
</dbReference>
<gene>
    <name evidence="1" type="ORF">CJ263_18420</name>
</gene>
<organism evidence="1 2">
    <name type="scientific">Maribacter cobaltidurans</name>
    <dbReference type="NCBI Taxonomy" id="1178778"/>
    <lineage>
        <taxon>Bacteria</taxon>
        <taxon>Pseudomonadati</taxon>
        <taxon>Bacteroidota</taxon>
        <taxon>Flavobacteriia</taxon>
        <taxon>Flavobacteriales</taxon>
        <taxon>Flavobacteriaceae</taxon>
        <taxon>Maribacter</taxon>
    </lineage>
</organism>
<proteinExistence type="predicted"/>
<evidence type="ECO:0000313" key="2">
    <source>
        <dbReference type="Proteomes" id="UP000215244"/>
    </source>
</evidence>
<dbReference type="Proteomes" id="UP000215244">
    <property type="component" value="Chromosome"/>
</dbReference>
<dbReference type="AlphaFoldDB" id="A0A223V9F9"/>
<keyword evidence="1" id="KW-0489">Methyltransferase</keyword>
<dbReference type="SUPFAM" id="SSF54427">
    <property type="entry name" value="NTF2-like"/>
    <property type="match status" value="1"/>
</dbReference>
<keyword evidence="2" id="KW-1185">Reference proteome</keyword>
<dbReference type="KEGG" id="marb:CJ263_18420"/>